<reference evidence="1 2" key="1">
    <citation type="submission" date="2011-02" db="EMBL/GenBank/DDBJ databases">
        <title>The Genome Sequence of Sphaeroforma arctica JP610.</title>
        <authorList>
            <consortium name="The Broad Institute Genome Sequencing Platform"/>
            <person name="Russ C."/>
            <person name="Cuomo C."/>
            <person name="Young S.K."/>
            <person name="Zeng Q."/>
            <person name="Gargeya S."/>
            <person name="Alvarado L."/>
            <person name="Berlin A."/>
            <person name="Chapman S.B."/>
            <person name="Chen Z."/>
            <person name="Freedman E."/>
            <person name="Gellesch M."/>
            <person name="Goldberg J."/>
            <person name="Griggs A."/>
            <person name="Gujja S."/>
            <person name="Heilman E."/>
            <person name="Heiman D."/>
            <person name="Howarth C."/>
            <person name="Mehta T."/>
            <person name="Neiman D."/>
            <person name="Pearson M."/>
            <person name="Roberts A."/>
            <person name="Saif S."/>
            <person name="Shea T."/>
            <person name="Shenoy N."/>
            <person name="Sisk P."/>
            <person name="Stolte C."/>
            <person name="Sykes S."/>
            <person name="White J."/>
            <person name="Yandava C."/>
            <person name="Burger G."/>
            <person name="Gray M.W."/>
            <person name="Holland P.W.H."/>
            <person name="King N."/>
            <person name="Lang F.B.F."/>
            <person name="Roger A.J."/>
            <person name="Ruiz-Trillo I."/>
            <person name="Haas B."/>
            <person name="Nusbaum C."/>
            <person name="Birren B."/>
        </authorList>
    </citation>
    <scope>NUCLEOTIDE SEQUENCE [LARGE SCALE GENOMIC DNA]</scope>
    <source>
        <strain evidence="1 2">JP610</strain>
    </source>
</reference>
<evidence type="ECO:0000313" key="1">
    <source>
        <dbReference type="EMBL" id="KNC71956.1"/>
    </source>
</evidence>
<dbReference type="AlphaFoldDB" id="A0A0L0F5S5"/>
<dbReference type="Proteomes" id="UP000054560">
    <property type="component" value="Unassembled WGS sequence"/>
</dbReference>
<dbReference type="GeneID" id="25916001"/>
<evidence type="ECO:0000313" key="2">
    <source>
        <dbReference type="Proteomes" id="UP000054560"/>
    </source>
</evidence>
<accession>A0A0L0F5S5</accession>
<keyword evidence="2" id="KW-1185">Reference proteome</keyword>
<dbReference type="EMBL" id="KQ247802">
    <property type="protein sequence ID" value="KNC71956.1"/>
    <property type="molecule type" value="Genomic_DNA"/>
</dbReference>
<protein>
    <submittedName>
        <fullName evidence="1">Uncharacterized protein</fullName>
    </submittedName>
</protein>
<feature type="non-terminal residue" evidence="1">
    <location>
        <position position="1"/>
    </location>
</feature>
<dbReference type="RefSeq" id="XP_014145858.1">
    <property type="nucleotide sequence ID" value="XM_014290383.1"/>
</dbReference>
<gene>
    <name evidence="1" type="ORF">SARC_15497</name>
</gene>
<organism evidence="1 2">
    <name type="scientific">Sphaeroforma arctica JP610</name>
    <dbReference type="NCBI Taxonomy" id="667725"/>
    <lineage>
        <taxon>Eukaryota</taxon>
        <taxon>Ichthyosporea</taxon>
        <taxon>Ichthyophonida</taxon>
        <taxon>Sphaeroforma</taxon>
    </lineage>
</organism>
<proteinExistence type="predicted"/>
<name>A0A0L0F5S5_9EUKA</name>
<sequence length="58" mass="6523">KEPDKDGIDHLTLYAQEDYNSGYIAGYISTIVPVFSQRSYSDLSGYLSKEKDNVSDTQ</sequence>